<keyword evidence="2 5" id="KW-0812">Transmembrane</keyword>
<evidence type="ECO:0000256" key="1">
    <source>
        <dbReference type="ARBA" id="ARBA00004141"/>
    </source>
</evidence>
<sequence>MTADANIQTFDRPQSLPLGLSRAYLFLIAAHGATAIALGQVSAYRFDPGMVQILGVLLTICVPWFLLALLIRRVVLLAVVEKSTTPIPDLMASLRALFTDRDRVLGGIAKMVILSFFIGASAYLKEMITVLNPFAWDEAFAKLDRILHFGVDPYRITLALFGTAPATTFLNAAYHAWFFLIYFVTFVACFARPEDTKARAYLIGFVLTFGVGGNLLAMVFSSAGPVYYDRLGLGSDFEPLMIHLRALAEVSPVWALDVQEGLWSGHMTDGRLAGISAMPSMHVATSVLMALYASTHARWSAWVMWGFAAIIMVGSVHLGWHYAVDGYAGALIAWGAWVIGRRLA</sequence>
<feature type="transmembrane region" description="Helical" evidence="5">
    <location>
        <begin position="272"/>
        <end position="292"/>
    </location>
</feature>
<dbReference type="AlphaFoldDB" id="A0A7C9MQU3"/>
<feature type="transmembrane region" description="Helical" evidence="5">
    <location>
        <begin position="172"/>
        <end position="190"/>
    </location>
</feature>
<feature type="domain" description="Inositolphosphotransferase Aur1/Ipt1" evidence="6">
    <location>
        <begin position="139"/>
        <end position="338"/>
    </location>
</feature>
<evidence type="ECO:0000256" key="4">
    <source>
        <dbReference type="ARBA" id="ARBA00023136"/>
    </source>
</evidence>
<feature type="transmembrane region" description="Helical" evidence="5">
    <location>
        <begin position="104"/>
        <end position="124"/>
    </location>
</feature>
<evidence type="ECO:0000259" key="6">
    <source>
        <dbReference type="Pfam" id="PF14378"/>
    </source>
</evidence>
<comment type="subcellular location">
    <subcellularLocation>
        <location evidence="1">Membrane</location>
        <topology evidence="1">Multi-pass membrane protein</topology>
    </subcellularLocation>
</comment>
<feature type="transmembrane region" description="Helical" evidence="5">
    <location>
        <begin position="50"/>
        <end position="71"/>
    </location>
</feature>
<dbReference type="Pfam" id="PF14378">
    <property type="entry name" value="PAP2_3"/>
    <property type="match status" value="1"/>
</dbReference>
<feature type="transmembrane region" description="Helical" evidence="5">
    <location>
        <begin position="23"/>
        <end position="44"/>
    </location>
</feature>
<dbReference type="EMBL" id="WUPT01000001">
    <property type="protein sequence ID" value="MXQ07717.1"/>
    <property type="molecule type" value="Genomic_DNA"/>
</dbReference>
<reference evidence="7 8" key="2">
    <citation type="submission" date="2020-03" db="EMBL/GenBank/DDBJ databases">
        <title>Kangsaoukella pontilimi gen. nov., sp. nov., a new member of the family Rhodobacteraceae isolated from a tidal mudflat.</title>
        <authorList>
            <person name="Kim I.S."/>
        </authorList>
    </citation>
    <scope>NUCLEOTIDE SEQUENCE [LARGE SCALE GENOMIC DNA]</scope>
    <source>
        <strain evidence="7 8">GH1-50</strain>
    </source>
</reference>
<reference evidence="7 8" key="1">
    <citation type="submission" date="2019-12" db="EMBL/GenBank/DDBJ databases">
        <authorList>
            <person name="Lee S.D."/>
        </authorList>
    </citation>
    <scope>NUCLEOTIDE SEQUENCE [LARGE SCALE GENOMIC DNA]</scope>
    <source>
        <strain evidence="7 8">GH1-50</strain>
    </source>
</reference>
<keyword evidence="3 5" id="KW-1133">Transmembrane helix</keyword>
<dbReference type="InterPro" id="IPR052185">
    <property type="entry name" value="IPC_Synthase-Related"/>
</dbReference>
<dbReference type="InterPro" id="IPR036938">
    <property type="entry name" value="PAP2/HPO_sf"/>
</dbReference>
<organism evidence="7 8">
    <name type="scientific">Kangsaoukella pontilimi</name>
    <dbReference type="NCBI Taxonomy" id="2691042"/>
    <lineage>
        <taxon>Bacteria</taxon>
        <taxon>Pseudomonadati</taxon>
        <taxon>Pseudomonadota</taxon>
        <taxon>Alphaproteobacteria</taxon>
        <taxon>Rhodobacterales</taxon>
        <taxon>Paracoccaceae</taxon>
        <taxon>Kangsaoukella</taxon>
    </lineage>
</organism>
<evidence type="ECO:0000256" key="2">
    <source>
        <dbReference type="ARBA" id="ARBA00022692"/>
    </source>
</evidence>
<protein>
    <submittedName>
        <fullName evidence="7">Inositol phosphorylceramide synthase</fullName>
    </submittedName>
</protein>
<keyword evidence="4 5" id="KW-0472">Membrane</keyword>
<comment type="caution">
    <text evidence="7">The sequence shown here is derived from an EMBL/GenBank/DDBJ whole genome shotgun (WGS) entry which is preliminary data.</text>
</comment>
<dbReference type="PANTHER" id="PTHR31310">
    <property type="match status" value="1"/>
</dbReference>
<feature type="transmembrane region" description="Helical" evidence="5">
    <location>
        <begin position="299"/>
        <end position="320"/>
    </location>
</feature>
<dbReference type="SUPFAM" id="SSF48317">
    <property type="entry name" value="Acid phosphatase/Vanadium-dependent haloperoxidase"/>
    <property type="match status" value="1"/>
</dbReference>
<gene>
    <name evidence="7" type="ORF">GQ651_07650</name>
</gene>
<evidence type="ECO:0000313" key="7">
    <source>
        <dbReference type="EMBL" id="MXQ07717.1"/>
    </source>
</evidence>
<evidence type="ECO:0000256" key="3">
    <source>
        <dbReference type="ARBA" id="ARBA00022989"/>
    </source>
</evidence>
<dbReference type="RefSeq" id="WP_160763579.1">
    <property type="nucleotide sequence ID" value="NZ_WUPT01000001.1"/>
</dbReference>
<evidence type="ECO:0000313" key="8">
    <source>
        <dbReference type="Proteomes" id="UP000480350"/>
    </source>
</evidence>
<dbReference type="InterPro" id="IPR026841">
    <property type="entry name" value="Aur1/Ipt1"/>
</dbReference>
<evidence type="ECO:0000256" key="5">
    <source>
        <dbReference type="SAM" id="Phobius"/>
    </source>
</evidence>
<feature type="transmembrane region" description="Helical" evidence="5">
    <location>
        <begin position="202"/>
        <end position="228"/>
    </location>
</feature>
<dbReference type="PANTHER" id="PTHR31310:SF7">
    <property type="entry name" value="PA-PHOSPHATASE RELATED-FAMILY PROTEIN DDB_G0268928"/>
    <property type="match status" value="1"/>
</dbReference>
<accession>A0A7C9MQU3</accession>
<proteinExistence type="predicted"/>
<dbReference type="GO" id="GO:0016020">
    <property type="term" value="C:membrane"/>
    <property type="evidence" value="ECO:0007669"/>
    <property type="project" value="UniProtKB-SubCell"/>
</dbReference>
<dbReference type="Proteomes" id="UP000480350">
    <property type="component" value="Unassembled WGS sequence"/>
</dbReference>
<name>A0A7C9MQU3_9RHOB</name>
<keyword evidence="8" id="KW-1185">Reference proteome</keyword>